<evidence type="ECO:0000313" key="2">
    <source>
        <dbReference type="Proteomes" id="UP000280066"/>
    </source>
</evidence>
<comment type="caution">
    <text evidence="1">The sequence shown here is derived from an EMBL/GenBank/DDBJ whole genome shotgun (WGS) entry which is preliminary data.</text>
</comment>
<evidence type="ECO:0000313" key="1">
    <source>
        <dbReference type="EMBL" id="RSK23845.1"/>
    </source>
</evidence>
<sequence length="604" mass="68010">MYPHIVPEFPEGREYWMVMWVYLVTLEENEYRFTVDLAEIKDVGVVRGLKPYNATNYTGQHRTVQVGHAFLPLMEIGSIWHQKRLVFSPATGRHPDTTMAVSIADSQQGYNITLHALSQRIDPISRFPPYRHPNGSLLSSLCCVLESQDFTIRNGERIDLLILPPAEILRFYYCGSANLLKQVLSNGIPYEQVYLREATRYDPVTQELYIRMRGHLRDSDAHFVGRLAGDQTAHQVTTELGKRIQQNLINHRQSYLEAGLPFTGQTKLHVTGKWIKTLTDPKSWAFMVYTIVSCSAKLPYRHLHYYRENDASKTPDPLQVVQAPEGAIREASPPAEGASISSTAAASSEFATGDLAMLTPAEKKFLQAPPATRIAKEQQLTTTVGSTPHWYVQLPSYTVSDGNAGSVGDVVGPLTTEIDDNERKETGTGVTYAQFHLLTEQLRALTIACSYIDYSKAGNSTGGNYSFANYLDFPYPSVSTSPLISRWLPFHSPREKDVTDKRRRRVVVLQLVYGATKFYLIECEARKTENFSRLLLKPNTPSYNLEVLLTELLTQLAAHKGIWKRAWKHEKLAELDVAKQAIHHGAHDTPAQLAARVVGYLKEM</sequence>
<protein>
    <recommendedName>
        <fullName evidence="3">TnsE C-terminal domain-containing protein</fullName>
    </recommendedName>
</protein>
<gene>
    <name evidence="1" type="ORF">EI290_22025</name>
</gene>
<dbReference type="OrthoDB" id="6736327at2"/>
<proteinExistence type="predicted"/>
<dbReference type="AlphaFoldDB" id="A0A3R9LX51"/>
<evidence type="ECO:0008006" key="3">
    <source>
        <dbReference type="Google" id="ProtNLM"/>
    </source>
</evidence>
<accession>A0A3R9LX51</accession>
<dbReference type="RefSeq" id="WP_125433809.1">
    <property type="nucleotide sequence ID" value="NZ_RWIS01000024.1"/>
</dbReference>
<keyword evidence="2" id="KW-1185">Reference proteome</keyword>
<organism evidence="1 2">
    <name type="scientific">Hymenobacter metallilatus</name>
    <dbReference type="NCBI Taxonomy" id="2493666"/>
    <lineage>
        <taxon>Bacteria</taxon>
        <taxon>Pseudomonadati</taxon>
        <taxon>Bacteroidota</taxon>
        <taxon>Cytophagia</taxon>
        <taxon>Cytophagales</taxon>
        <taxon>Hymenobacteraceae</taxon>
        <taxon>Hymenobacter</taxon>
    </lineage>
</organism>
<reference evidence="1 2" key="1">
    <citation type="submission" date="2018-12" db="EMBL/GenBank/DDBJ databases">
        <authorList>
            <person name="Feng G."/>
            <person name="Zhu H."/>
        </authorList>
    </citation>
    <scope>NUCLEOTIDE SEQUENCE [LARGE SCALE GENOMIC DNA]</scope>
    <source>
        <strain evidence="1 2">9PBR-2</strain>
    </source>
</reference>
<name>A0A3R9LX51_9BACT</name>
<dbReference type="Proteomes" id="UP000280066">
    <property type="component" value="Unassembled WGS sequence"/>
</dbReference>
<dbReference type="EMBL" id="RWIS01000024">
    <property type="protein sequence ID" value="RSK23845.1"/>
    <property type="molecule type" value="Genomic_DNA"/>
</dbReference>